<dbReference type="InterPro" id="IPR058617">
    <property type="entry name" value="Ig_SMCHD1_7th"/>
</dbReference>
<dbReference type="Gene3D" id="3.30.565.10">
    <property type="entry name" value="Histidine kinase-like ATPase, C-terminal domain"/>
    <property type="match status" value="1"/>
</dbReference>
<comment type="subcellular location">
    <subcellularLocation>
        <location evidence="1">Chromosome</location>
    </subcellularLocation>
</comment>
<feature type="coiled-coil region" evidence="3">
    <location>
        <begin position="1851"/>
        <end position="1888"/>
    </location>
</feature>
<name>A0AAV9QSL4_9TELE</name>
<comment type="caution">
    <text evidence="5">The sequence shown here is derived from an EMBL/GenBank/DDBJ whole genome shotgun (WGS) entry which is preliminary data.</text>
</comment>
<sequence length="1924" mass="216481">MGYDLEMEFAVPSYQRFVLVTTDRTVVNDGKYKELQDGSTLYLLQNKDQVLPVATEENINFVPHYNTLIESGTFEYFAEGQKSLPCALAELVDNALSATAKNTGVRTIEIQLLFDRTFGKPAVVVLDNGCGMTSKQLNNWAVYRLSKFMRENSTFESERDAYVRPDPVPRSLNSDISYFGVGGKQAAFHIGDSVRMISKPISSPDVHELVLSKEEFQKKEQNKEDVFKGTILNRKPGDYSHVTSSERFLHEVIKEETGRDSFTAVVITGVCPEHIKYLKQDFSEWTRQLAHIYHYYIHGPNGNHKTDNSLGSNVIPQIDILVTLRDKPSYSMNLRKVEDDLQTLYINSAVDTFEFKVKTSEGGTVDGVLRYHPFLYDKETYPKDLNVLQAPVEEDDYENESGTMNQARGKRDIFECFWNGRLIPYTTVSEFDWCRRPNKSVLPAECYSRFSGVLFTNDKFRVNASKQKFMDLELKLKNKDTLFTPVSNVQKASKGRNIQKEFTQWLQNCNSQFDKQVKFLGFIKTVERKDLPTKKMQHPWAVFSSIELNGKILKAKQIVKTQKTVPVLYGTVNHFLLFGNHDGDVFATGGQVEIIREPAALYDNSTKIIPISKIDLTATTESINKNIENDLDKLPAKLNVDWPEGNPWPQDAVFPSGTPLGPFRVEILNRNGKSISSKIQTGGQGTGIKLNVRLTVILHGPKGETKVCLLAPYIPNHGHWFKKNGCLTSLGRYSLTLQAVLHENGADVYGNKKLPSYEHKFTIKAGNAESFTVGTVNTSQRVGVPFNIPLQIKDCSGHSTTLPPELQPALQCSDLELSYETTGWSGNTFIIKGVKAKGRVQDYQQSKSYDLKVTLPGLKNDTQIIKISLLPGNPHSLHVKPDVNPVKVENGSPVSFNVEVHDEAGNITANPKQIVSCQIVGLNLQSVTDCSSTGASQIVTEPVNLKIINGEPQMLNVRFYMTNKKNVAITRELKVMPSCRVSHMELFCQGVEKLELKNEEKIEWQAGGVLENLVYKLYDESGREVQVTPEIASNIKVNWTRDVNLRALVKGRLPDVQVPTKVQEERFYQVSYQDQRVSFCFTIVPCPDEPARLKATVPENTVRLGESFAAPIKLELVDQYDNVTKGLTSACVKSMTVEAEGLDKSNIAFIWQESISSVAVTGMRFHSGPLGPREVRFSYSNYTEVVIIKVTAGIPVKLKLLSGPKPPLQVLNGHGIPTPFLLQLCDEWGNPSPDQRVVVEVRSSPSTVKVTTSVLSQPVDAEGKASFTVHTVKGLKGYYQLEFKGCFNKNPIAGPFVNFNIIPDPTKPVKLSVNYDTDARLPAGGTFPVFSVTIMSEEGSPMATFNPADLSMWWWKGVSSSRPETATELKCSKPMENEKKDCYHFRDKEIPQSAGKYTIQFSLRIGETEVLLSNQISVNIVANRPVKLGPECQLQTRVVSYSKDIASRILVENIALKIMDQHGNPAGQDLNGKVLVSIKCPDGKPSRTLPLFEGKTRTIDFVLKEGSTYINRLAIMEDSPGENGSRYVLSFKPEVTMPPTSLSPFELPFHFYNDSENQLKMSELTKKKDELTTRYKKFEEACSSYFDLRNMLTSQVLDINKKETALRDRLKRSHISVSRPLLIPEVDRFLEEKTAEKRRIERIPRRVFSIPNNFSGPDVLGKVGHLAVVSDDDAAWVISWHLSGDMDCVITRTIAEAQRINRIEHGRQQVMALDSIFVQGNRPLPHIRNGLELFSPSGNPLYARNLLIYPNEKQSCELVFKNLLGDTILIDDLDSATKYRKAVVENRIPCPTILTRQGNRLSARGKFGGTQNNAPPKDRVKMFGAPLPQHYYTLQEDIELLCQYKSVLLKKKEAEDERDVLIKKSLELQQKQQKMEEITEQLEEIERQLASVRPGKRVAENILEPYGLMIKRPRQKSMEMQHTL</sequence>
<dbReference type="InterPro" id="IPR010935">
    <property type="entry name" value="SMC_hinge"/>
</dbReference>
<dbReference type="SUPFAM" id="SSF75553">
    <property type="entry name" value="Smc hinge domain"/>
    <property type="match status" value="1"/>
</dbReference>
<dbReference type="InterPro" id="IPR058615">
    <property type="entry name" value="Ig_SMCHD1_6th"/>
</dbReference>
<dbReference type="EMBL" id="JAHHUM010002886">
    <property type="protein sequence ID" value="KAK5600473.1"/>
    <property type="molecule type" value="Genomic_DNA"/>
</dbReference>
<evidence type="ECO:0000256" key="2">
    <source>
        <dbReference type="ARBA" id="ARBA00022454"/>
    </source>
</evidence>
<dbReference type="InterPro" id="IPR055109">
    <property type="entry name" value="SMCHD1_S5"/>
</dbReference>
<dbReference type="Gene3D" id="3.30.70.1620">
    <property type="match status" value="1"/>
</dbReference>
<dbReference type="Pfam" id="PF26199">
    <property type="entry name" value="Ig_SMCHD1_8th"/>
    <property type="match status" value="1"/>
</dbReference>
<evidence type="ECO:0000259" key="4">
    <source>
        <dbReference type="SMART" id="SM00968"/>
    </source>
</evidence>
<dbReference type="InterPro" id="IPR058612">
    <property type="entry name" value="Ig_SMCHD1_2nd"/>
</dbReference>
<dbReference type="Proteomes" id="UP001311232">
    <property type="component" value="Unassembled WGS sequence"/>
</dbReference>
<dbReference type="Pfam" id="PF26201">
    <property type="entry name" value="Ig_SMCHD1_7th"/>
    <property type="match status" value="1"/>
</dbReference>
<dbReference type="PANTHER" id="PTHR22640">
    <property type="entry name" value="STRUCTURAL MAINTENANCE OF CHROMOSOMES FLEXIBLE HINGE DOMAIN-CONTAINING PROTEIN 1"/>
    <property type="match status" value="1"/>
</dbReference>
<evidence type="ECO:0000256" key="3">
    <source>
        <dbReference type="SAM" id="Coils"/>
    </source>
</evidence>
<organism evidence="5 6">
    <name type="scientific">Crenichthys baileyi</name>
    <name type="common">White River springfish</name>
    <dbReference type="NCBI Taxonomy" id="28760"/>
    <lineage>
        <taxon>Eukaryota</taxon>
        <taxon>Metazoa</taxon>
        <taxon>Chordata</taxon>
        <taxon>Craniata</taxon>
        <taxon>Vertebrata</taxon>
        <taxon>Euteleostomi</taxon>
        <taxon>Actinopterygii</taxon>
        <taxon>Neopterygii</taxon>
        <taxon>Teleostei</taxon>
        <taxon>Neoteleostei</taxon>
        <taxon>Acanthomorphata</taxon>
        <taxon>Ovalentaria</taxon>
        <taxon>Atherinomorphae</taxon>
        <taxon>Cyprinodontiformes</taxon>
        <taxon>Goodeidae</taxon>
        <taxon>Crenichthys</taxon>
    </lineage>
</organism>
<dbReference type="PANTHER" id="PTHR22640:SF2">
    <property type="entry name" value="STRUCTURAL MAINTENANCE OF CHROMOSOMES FLEXIBLE HINGE DOMAIN-CONTAINING PROTEIN 1"/>
    <property type="match status" value="1"/>
</dbReference>
<dbReference type="GO" id="GO:0006302">
    <property type="term" value="P:double-strand break repair"/>
    <property type="evidence" value="ECO:0007669"/>
    <property type="project" value="InterPro"/>
</dbReference>
<dbReference type="Pfam" id="PF13589">
    <property type="entry name" value="HATPase_c_3"/>
    <property type="match status" value="1"/>
</dbReference>
<dbReference type="InterPro" id="IPR038892">
    <property type="entry name" value="SMCHD1"/>
</dbReference>
<dbReference type="Pfam" id="PF26197">
    <property type="entry name" value="Ig_SMCHD1_5th"/>
    <property type="match status" value="1"/>
</dbReference>
<dbReference type="Pfam" id="PF26195">
    <property type="entry name" value="Ig_SMCHD1_2nd"/>
    <property type="match status" value="1"/>
</dbReference>
<dbReference type="InterPro" id="IPR058616">
    <property type="entry name" value="Ig_SMCHD1_8th"/>
</dbReference>
<dbReference type="SUPFAM" id="SSF55874">
    <property type="entry name" value="ATPase domain of HSP90 chaperone/DNA topoisomerase II/histidine kinase"/>
    <property type="match status" value="1"/>
</dbReference>
<evidence type="ECO:0000256" key="1">
    <source>
        <dbReference type="ARBA" id="ARBA00004286"/>
    </source>
</evidence>
<dbReference type="Pfam" id="PF26194">
    <property type="entry name" value="Ig_SMCHD1_1st"/>
    <property type="match status" value="1"/>
</dbReference>
<dbReference type="InterPro" id="IPR058613">
    <property type="entry name" value="Ig_SMCHD1_4th"/>
</dbReference>
<dbReference type="Pfam" id="PF06470">
    <property type="entry name" value="SMC_hinge"/>
    <property type="match status" value="1"/>
</dbReference>
<dbReference type="Pfam" id="PF22899">
    <property type="entry name" value="SMCHD1_S5"/>
    <property type="match status" value="1"/>
</dbReference>
<dbReference type="Pfam" id="PF26196">
    <property type="entry name" value="Ig_SMCHD1_4th"/>
    <property type="match status" value="1"/>
</dbReference>
<protein>
    <recommendedName>
        <fullName evidence="4">SMC hinge domain-containing protein</fullName>
    </recommendedName>
</protein>
<keyword evidence="3" id="KW-0175">Coiled coil</keyword>
<reference evidence="5 6" key="1">
    <citation type="submission" date="2021-06" db="EMBL/GenBank/DDBJ databases">
        <authorList>
            <person name="Palmer J.M."/>
        </authorList>
    </citation>
    <scope>NUCLEOTIDE SEQUENCE [LARGE SCALE GENOMIC DNA]</scope>
    <source>
        <strain evidence="5 6">MEX-2019</strain>
        <tissue evidence="5">Muscle</tissue>
    </source>
</reference>
<proteinExistence type="predicted"/>
<feature type="domain" description="SMC hinge" evidence="4">
    <location>
        <begin position="1657"/>
        <end position="1780"/>
    </location>
</feature>
<dbReference type="InterPro" id="IPR058611">
    <property type="entry name" value="Ig_SMCHD1_1st"/>
</dbReference>
<dbReference type="GO" id="GO:0005524">
    <property type="term" value="F:ATP binding"/>
    <property type="evidence" value="ECO:0007669"/>
    <property type="project" value="InterPro"/>
</dbReference>
<dbReference type="SMART" id="SM00968">
    <property type="entry name" value="SMC_hinge"/>
    <property type="match status" value="1"/>
</dbReference>
<dbReference type="GO" id="GO:0005694">
    <property type="term" value="C:chromosome"/>
    <property type="evidence" value="ECO:0007669"/>
    <property type="project" value="UniProtKB-SubCell"/>
</dbReference>
<accession>A0AAV9QSL4</accession>
<keyword evidence="6" id="KW-1185">Reference proteome</keyword>
<evidence type="ECO:0000313" key="6">
    <source>
        <dbReference type="Proteomes" id="UP001311232"/>
    </source>
</evidence>
<dbReference type="InterPro" id="IPR036890">
    <property type="entry name" value="HATPase_C_sf"/>
</dbReference>
<dbReference type="GO" id="GO:0051276">
    <property type="term" value="P:chromosome organization"/>
    <property type="evidence" value="ECO:0007669"/>
    <property type="project" value="InterPro"/>
</dbReference>
<dbReference type="Pfam" id="PF26198">
    <property type="entry name" value="Ig_SMCHD1_6th"/>
    <property type="match status" value="1"/>
</dbReference>
<evidence type="ECO:0000313" key="5">
    <source>
        <dbReference type="EMBL" id="KAK5600473.1"/>
    </source>
</evidence>
<dbReference type="InterPro" id="IPR036277">
    <property type="entry name" value="SMC_hinge_sf"/>
</dbReference>
<keyword evidence="2" id="KW-0158">Chromosome</keyword>
<dbReference type="Gene3D" id="1.20.1060.20">
    <property type="match status" value="1"/>
</dbReference>
<gene>
    <name evidence="5" type="ORF">CRENBAI_019729</name>
</gene>
<dbReference type="InterPro" id="IPR058614">
    <property type="entry name" value="Ig_SMCHD1_5th"/>
</dbReference>